<evidence type="ECO:0000313" key="4">
    <source>
        <dbReference type="Proteomes" id="UP000294508"/>
    </source>
</evidence>
<sequence>MTLRGLAGKVAIVTGAAGGLGGATVHRLAEEGVNVVAVDLAESAAKEVAAAAPGRAIGVGADVSTEDGVDAYMRAAVGAFGRVDLHHLNAGIAGSLADLVDVTVDEWEKVMAVNLRGPFLGVRAAFRHYLERGSVGSIVVTSSIAGLRGSDDLLAYTTSKHGTVGLVHGAAVYGGPIGVRVNAVAPGIVPTPIFGEAGMADMRRRASTSPLRRAGRPDEVAATVAFLLSDESSYVTGEIFSVDGGASVQNTNRRGGGAGLWDVSVTDGAILDRHRLDAFQETSQQAAR</sequence>
<organism evidence="3 4">
    <name type="scientific">Kribbella steppae</name>
    <dbReference type="NCBI Taxonomy" id="2512223"/>
    <lineage>
        <taxon>Bacteria</taxon>
        <taxon>Bacillati</taxon>
        <taxon>Actinomycetota</taxon>
        <taxon>Actinomycetes</taxon>
        <taxon>Propionibacteriales</taxon>
        <taxon>Kribbellaceae</taxon>
        <taxon>Kribbella</taxon>
    </lineage>
</organism>
<dbReference type="Proteomes" id="UP000294508">
    <property type="component" value="Unassembled WGS sequence"/>
</dbReference>
<gene>
    <name evidence="3" type="ORF">EV652_10630</name>
</gene>
<dbReference type="PANTHER" id="PTHR24321:SF8">
    <property type="entry name" value="ESTRADIOL 17-BETA-DEHYDROGENASE 8-RELATED"/>
    <property type="match status" value="1"/>
</dbReference>
<comment type="similarity">
    <text evidence="1">Belongs to the short-chain dehydrogenases/reductases (SDR) family.</text>
</comment>
<dbReference type="InterPro" id="IPR002347">
    <property type="entry name" value="SDR_fam"/>
</dbReference>
<dbReference type="InterPro" id="IPR036291">
    <property type="entry name" value="NAD(P)-bd_dom_sf"/>
</dbReference>
<dbReference type="PRINTS" id="PR00081">
    <property type="entry name" value="GDHRDH"/>
</dbReference>
<dbReference type="AlphaFoldDB" id="A0A4R2HHW8"/>
<keyword evidence="2" id="KW-0560">Oxidoreductase</keyword>
<dbReference type="PROSITE" id="PS00061">
    <property type="entry name" value="ADH_SHORT"/>
    <property type="match status" value="1"/>
</dbReference>
<dbReference type="FunFam" id="3.40.50.720:FF:000084">
    <property type="entry name" value="Short-chain dehydrogenase reductase"/>
    <property type="match status" value="1"/>
</dbReference>
<comment type="caution">
    <text evidence="3">The sequence shown here is derived from an EMBL/GenBank/DDBJ whole genome shotgun (WGS) entry which is preliminary data.</text>
</comment>
<dbReference type="InterPro" id="IPR020904">
    <property type="entry name" value="Sc_DH/Rdtase_CS"/>
</dbReference>
<evidence type="ECO:0000256" key="1">
    <source>
        <dbReference type="ARBA" id="ARBA00006484"/>
    </source>
</evidence>
<dbReference type="OrthoDB" id="3743899at2"/>
<keyword evidence="4" id="KW-1185">Reference proteome</keyword>
<proteinExistence type="inferred from homology"/>
<dbReference type="Gene3D" id="3.40.50.720">
    <property type="entry name" value="NAD(P)-binding Rossmann-like Domain"/>
    <property type="match status" value="1"/>
</dbReference>
<dbReference type="Pfam" id="PF13561">
    <property type="entry name" value="adh_short_C2"/>
    <property type="match status" value="1"/>
</dbReference>
<dbReference type="RefSeq" id="WP_132210280.1">
    <property type="nucleotide sequence ID" value="NZ_SLWN01000006.1"/>
</dbReference>
<evidence type="ECO:0000256" key="2">
    <source>
        <dbReference type="ARBA" id="ARBA00023002"/>
    </source>
</evidence>
<dbReference type="GO" id="GO:0016491">
    <property type="term" value="F:oxidoreductase activity"/>
    <property type="evidence" value="ECO:0007669"/>
    <property type="project" value="UniProtKB-KW"/>
</dbReference>
<protein>
    <submittedName>
        <fullName evidence="3">NAD(P)-dependent dehydrogenase (Short-subunit alcohol dehydrogenase family)</fullName>
    </submittedName>
</protein>
<evidence type="ECO:0000313" key="3">
    <source>
        <dbReference type="EMBL" id="TCO28048.1"/>
    </source>
</evidence>
<dbReference type="EMBL" id="SLWN01000006">
    <property type="protein sequence ID" value="TCO28048.1"/>
    <property type="molecule type" value="Genomic_DNA"/>
</dbReference>
<name>A0A4R2HHW8_9ACTN</name>
<reference evidence="3 4" key="1">
    <citation type="journal article" date="2015" name="Stand. Genomic Sci.">
        <title>Genomic Encyclopedia of Bacterial and Archaeal Type Strains, Phase III: the genomes of soil and plant-associated and newly described type strains.</title>
        <authorList>
            <person name="Whitman W.B."/>
            <person name="Woyke T."/>
            <person name="Klenk H.P."/>
            <person name="Zhou Y."/>
            <person name="Lilburn T.G."/>
            <person name="Beck B.J."/>
            <person name="De Vos P."/>
            <person name="Vandamme P."/>
            <person name="Eisen J.A."/>
            <person name="Garrity G."/>
            <person name="Hugenholtz P."/>
            <person name="Kyrpides N.C."/>
        </authorList>
    </citation>
    <scope>NUCLEOTIDE SEQUENCE [LARGE SCALE GENOMIC DNA]</scope>
    <source>
        <strain evidence="3 4">VKM Ac-2572</strain>
    </source>
</reference>
<accession>A0A4R2HHW8</accession>
<dbReference type="PANTHER" id="PTHR24321">
    <property type="entry name" value="DEHYDROGENASES, SHORT CHAIN"/>
    <property type="match status" value="1"/>
</dbReference>
<dbReference type="CDD" id="cd05233">
    <property type="entry name" value="SDR_c"/>
    <property type="match status" value="1"/>
</dbReference>
<dbReference type="SUPFAM" id="SSF51735">
    <property type="entry name" value="NAD(P)-binding Rossmann-fold domains"/>
    <property type="match status" value="1"/>
</dbReference>